<dbReference type="InterPro" id="IPR050572">
    <property type="entry name" value="Fe-S_Ferredoxin"/>
</dbReference>
<sequence length="555" mass="59391">MSVDNKNLYARGQALRLTGRADNLLPVTVTYHSHGRLLLIGPEDRVRRAAVRALTHPALRLTLAVSEQPRHPDASDLDAVFGATAHLETLLARSPKLHGYLGQYGLTVRGPEGEAVALERVCYGPEGRFDLVLDLGQTALLALERPPFGYRHLSEDDELDCAIAALAELMGVFDKPRYFKLDNEACAFTARGVPGCRRCLDLCPTDALRADQGEIRIDPFLCQGLGSCASACPTGAISYQQPSAATQEDYLWRLLARYREAGGSHPHLLIAGEAECAAFDAEALPGHWLLLPVEESASVGIESWLGALAAGASRVSIALHPECGATTRQALERELALAAPLLEGAGVAQEAISVWQPGTALPETLAERPVALPETPKGSKRERLFAAFDALHAAHGGAMAALAVPAGAPYGAVRLNNEQGCTLCMGCVAVCPTRALHASQGGAVPELRFTEQDCVQCGMCEQACPERVITLAPGLQPVAEARRADRLLKAEEAACCIRCGKPFAPASLVRRIREKLAGHSHFQGAAAERLLMCEDCRVRDVFEPLVANPLDQVKV</sequence>
<dbReference type="Proteomes" id="UP000594034">
    <property type="component" value="Chromosome"/>
</dbReference>
<dbReference type="KEGG" id="asim:FE240_05245"/>
<evidence type="ECO:0000256" key="2">
    <source>
        <dbReference type="ARBA" id="ARBA00022723"/>
    </source>
</evidence>
<dbReference type="EMBL" id="CP040449">
    <property type="protein sequence ID" value="QFI54152.1"/>
    <property type="molecule type" value="Genomic_DNA"/>
</dbReference>
<evidence type="ECO:0000256" key="1">
    <source>
        <dbReference type="ARBA" id="ARBA00022485"/>
    </source>
</evidence>
<dbReference type="AlphaFoldDB" id="A0A5J6WTD1"/>
<keyword evidence="4" id="KW-0411">Iron-sulfur</keyword>
<dbReference type="SUPFAM" id="SSF54862">
    <property type="entry name" value="4Fe-4S ferredoxins"/>
    <property type="match status" value="1"/>
</dbReference>
<accession>A0A5J6WTD1</accession>
<evidence type="ECO:0000256" key="4">
    <source>
        <dbReference type="ARBA" id="ARBA00023014"/>
    </source>
</evidence>
<keyword evidence="3" id="KW-0408">Iron</keyword>
<evidence type="ECO:0000313" key="7">
    <source>
        <dbReference type="Proteomes" id="UP000594034"/>
    </source>
</evidence>
<dbReference type="PROSITE" id="PS00198">
    <property type="entry name" value="4FE4S_FER_1"/>
    <property type="match status" value="1"/>
</dbReference>
<feature type="domain" description="4Fe-4S ferredoxin-type" evidence="5">
    <location>
        <begin position="213"/>
        <end position="242"/>
    </location>
</feature>
<keyword evidence="1" id="KW-0004">4Fe-4S</keyword>
<proteinExistence type="predicted"/>
<name>A0A5J6WTD1_9GAMM</name>
<organism evidence="6 7">
    <name type="scientific">Aeromonas simiae</name>
    <dbReference type="NCBI Taxonomy" id="218936"/>
    <lineage>
        <taxon>Bacteria</taxon>
        <taxon>Pseudomonadati</taxon>
        <taxon>Pseudomonadota</taxon>
        <taxon>Gammaproteobacteria</taxon>
        <taxon>Aeromonadales</taxon>
        <taxon>Aeromonadaceae</taxon>
        <taxon>Aeromonas</taxon>
    </lineage>
</organism>
<feature type="domain" description="4Fe-4S ferredoxin-type" evidence="5">
    <location>
        <begin position="411"/>
        <end position="441"/>
    </location>
</feature>
<dbReference type="PANTHER" id="PTHR43687:SF4">
    <property type="entry name" value="BLR5484 PROTEIN"/>
    <property type="match status" value="1"/>
</dbReference>
<evidence type="ECO:0000256" key="3">
    <source>
        <dbReference type="ARBA" id="ARBA00023004"/>
    </source>
</evidence>
<dbReference type="InterPro" id="IPR017900">
    <property type="entry name" value="4Fe4S_Fe_S_CS"/>
</dbReference>
<evidence type="ECO:0000259" key="5">
    <source>
        <dbReference type="PROSITE" id="PS51379"/>
    </source>
</evidence>
<dbReference type="GO" id="GO:0051539">
    <property type="term" value="F:4 iron, 4 sulfur cluster binding"/>
    <property type="evidence" value="ECO:0007669"/>
    <property type="project" value="UniProtKB-KW"/>
</dbReference>
<keyword evidence="2" id="KW-0479">Metal-binding</keyword>
<dbReference type="PROSITE" id="PS51379">
    <property type="entry name" value="4FE4S_FER_2"/>
    <property type="match status" value="3"/>
</dbReference>
<dbReference type="InterPro" id="IPR017896">
    <property type="entry name" value="4Fe4S_Fe-S-bd"/>
</dbReference>
<evidence type="ECO:0000313" key="6">
    <source>
        <dbReference type="EMBL" id="QFI54152.1"/>
    </source>
</evidence>
<feature type="domain" description="4Fe-4S ferredoxin-type" evidence="5">
    <location>
        <begin position="445"/>
        <end position="474"/>
    </location>
</feature>
<gene>
    <name evidence="6" type="ORF">FE240_05245</name>
</gene>
<reference evidence="6 7" key="1">
    <citation type="submission" date="2019-05" db="EMBL/GenBank/DDBJ databases">
        <title>OXA-830, a novel chromosomally encoded expanded-spectrum class D beta-lactamase in Aeromonas simiae.</title>
        <authorList>
            <person name="Zhou W."/>
            <person name="Chen Q."/>
        </authorList>
    </citation>
    <scope>NUCLEOTIDE SEQUENCE [LARGE SCALE GENOMIC DNA]</scope>
    <source>
        <strain evidence="6 7">A6</strain>
    </source>
</reference>
<dbReference type="GO" id="GO:0046872">
    <property type="term" value="F:metal ion binding"/>
    <property type="evidence" value="ECO:0007669"/>
    <property type="project" value="UniProtKB-KW"/>
</dbReference>
<protein>
    <submittedName>
        <fullName evidence="6">4Fe-4S dicluster domain-containing protein</fullName>
    </submittedName>
</protein>
<dbReference type="Pfam" id="PF12838">
    <property type="entry name" value="Fer4_7"/>
    <property type="match status" value="2"/>
</dbReference>
<dbReference type="Gene3D" id="3.30.70.20">
    <property type="match status" value="2"/>
</dbReference>
<keyword evidence="7" id="KW-1185">Reference proteome</keyword>
<dbReference type="PANTHER" id="PTHR43687">
    <property type="entry name" value="ADENYLYLSULFATE REDUCTASE, BETA SUBUNIT"/>
    <property type="match status" value="1"/>
</dbReference>
<dbReference type="RefSeq" id="WP_226799010.1">
    <property type="nucleotide sequence ID" value="NZ_CP040449.1"/>
</dbReference>